<dbReference type="Proteomes" id="UP000824540">
    <property type="component" value="Unassembled WGS sequence"/>
</dbReference>
<reference evidence="1" key="1">
    <citation type="thesis" date="2021" institute="BYU ScholarsArchive" country="Provo, UT, USA">
        <title>Applications of and Algorithms for Genome Assembly and Genomic Analyses with an Emphasis on Marine Teleosts.</title>
        <authorList>
            <person name="Pickett B.D."/>
        </authorList>
    </citation>
    <scope>NUCLEOTIDE SEQUENCE</scope>
    <source>
        <strain evidence="1">HI-2016</strain>
    </source>
</reference>
<dbReference type="AlphaFoldDB" id="A0A8T2MUF5"/>
<keyword evidence="2" id="KW-1185">Reference proteome</keyword>
<dbReference type="EMBL" id="JAFBMS010000306">
    <property type="protein sequence ID" value="KAG9331684.1"/>
    <property type="molecule type" value="Genomic_DNA"/>
</dbReference>
<name>A0A8T2MUF5_9TELE</name>
<proteinExistence type="predicted"/>
<evidence type="ECO:0000313" key="1">
    <source>
        <dbReference type="EMBL" id="KAG9331684.1"/>
    </source>
</evidence>
<gene>
    <name evidence="1" type="ORF">JZ751_018427</name>
</gene>
<evidence type="ECO:0000313" key="2">
    <source>
        <dbReference type="Proteomes" id="UP000824540"/>
    </source>
</evidence>
<sequence length="122" mass="12984">MLVTGTTTVRGGELCTLVEAAVGRNVAETYTGTRVLHASDFDKVNCPLEFPGHDDGDPVEAVRLYDITLGGNQQLVTVVLVLATVPGDGSVQGLCHTGKLGIGSSFCLYFYNICRKAENIHN</sequence>
<protein>
    <submittedName>
        <fullName evidence="1">Uncharacterized protein</fullName>
    </submittedName>
</protein>
<accession>A0A8T2MUF5</accession>
<organism evidence="1 2">
    <name type="scientific">Albula glossodonta</name>
    <name type="common">roundjaw bonefish</name>
    <dbReference type="NCBI Taxonomy" id="121402"/>
    <lineage>
        <taxon>Eukaryota</taxon>
        <taxon>Metazoa</taxon>
        <taxon>Chordata</taxon>
        <taxon>Craniata</taxon>
        <taxon>Vertebrata</taxon>
        <taxon>Euteleostomi</taxon>
        <taxon>Actinopterygii</taxon>
        <taxon>Neopterygii</taxon>
        <taxon>Teleostei</taxon>
        <taxon>Albuliformes</taxon>
        <taxon>Albulidae</taxon>
        <taxon>Albula</taxon>
    </lineage>
</organism>
<comment type="caution">
    <text evidence="1">The sequence shown here is derived from an EMBL/GenBank/DDBJ whole genome shotgun (WGS) entry which is preliminary data.</text>
</comment>